<accession>A0A1E4RPI0</accession>
<dbReference type="InterPro" id="IPR029026">
    <property type="entry name" value="tRNA_m1G_MTases_N"/>
</dbReference>
<dbReference type="Gene3D" id="3.40.1280.10">
    <property type="match status" value="2"/>
</dbReference>
<dbReference type="STRING" id="984485.A0A1E4RPI0"/>
<dbReference type="PANTHER" id="PTHR12150:SF13">
    <property type="entry name" value="METHYLTRANSFERASE C9ORF114-RELATED"/>
    <property type="match status" value="1"/>
</dbReference>
<reference evidence="4" key="1">
    <citation type="submission" date="2016-05" db="EMBL/GenBank/DDBJ databases">
        <title>Comparative genomics of biotechnologically important yeasts.</title>
        <authorList>
            <consortium name="DOE Joint Genome Institute"/>
            <person name="Riley R."/>
            <person name="Haridas S."/>
            <person name="Wolfe K.H."/>
            <person name="Lopes M.R."/>
            <person name="Hittinger C.T."/>
            <person name="Goker M."/>
            <person name="Salamov A."/>
            <person name="Wisecaver J."/>
            <person name="Long T.M."/>
            <person name="Aerts A.L."/>
            <person name="Barry K."/>
            <person name="Choi C."/>
            <person name="Clum A."/>
            <person name="Coughlan A.Y."/>
            <person name="Deshpande S."/>
            <person name="Douglass A.P."/>
            <person name="Hanson S.J."/>
            <person name="Klenk H.-P."/>
            <person name="Labutti K."/>
            <person name="Lapidus A."/>
            <person name="Lindquist E."/>
            <person name="Lipzen A."/>
            <person name="Meier-Kolthoff J.P."/>
            <person name="Ohm R.A."/>
            <person name="Otillar R.P."/>
            <person name="Pangilinan J."/>
            <person name="Peng Y."/>
            <person name="Rokas A."/>
            <person name="Rosa C.A."/>
            <person name="Scheuner C."/>
            <person name="Sibirny A.A."/>
            <person name="Slot J.C."/>
            <person name="Stielow J.B."/>
            <person name="Sun H."/>
            <person name="Kurtzman C.P."/>
            <person name="Blackwell M."/>
            <person name="Grigoriev I.V."/>
            <person name="Jeffries T.W."/>
        </authorList>
    </citation>
    <scope>NUCLEOTIDE SEQUENCE [LARGE SCALE GENOMIC DNA]</scope>
    <source>
        <strain evidence="4">NRRL Y-1933</strain>
    </source>
</reference>
<name>A0A1E4RPI0_9ASCO</name>
<feature type="compositionally biased region" description="Basic and acidic residues" evidence="2">
    <location>
        <begin position="108"/>
        <end position="121"/>
    </location>
</feature>
<feature type="region of interest" description="Disordered" evidence="2">
    <location>
        <begin position="108"/>
        <end position="128"/>
    </location>
</feature>
<dbReference type="RefSeq" id="XP_020078249.1">
    <property type="nucleotide sequence ID" value="XM_020220963.1"/>
</dbReference>
<protein>
    <submittedName>
        <fullName evidence="3">DUF171-domain-containing protein</fullName>
    </submittedName>
</protein>
<dbReference type="Pfam" id="PF02598">
    <property type="entry name" value="Methyltrn_RNA_3"/>
    <property type="match status" value="1"/>
</dbReference>
<evidence type="ECO:0000256" key="1">
    <source>
        <dbReference type="ARBA" id="ARBA00009841"/>
    </source>
</evidence>
<dbReference type="InterPro" id="IPR003750">
    <property type="entry name" value="Put_MeTrfase-C9orf114-like"/>
</dbReference>
<dbReference type="PANTHER" id="PTHR12150">
    <property type="entry name" value="CLASS IV SAM-BINDING METHYLTRANSFERASE-RELATED"/>
    <property type="match status" value="1"/>
</dbReference>
<keyword evidence="4" id="KW-1185">Reference proteome</keyword>
<organism evidence="3 4">
    <name type="scientific">Hyphopichia burtonii NRRL Y-1933</name>
    <dbReference type="NCBI Taxonomy" id="984485"/>
    <lineage>
        <taxon>Eukaryota</taxon>
        <taxon>Fungi</taxon>
        <taxon>Dikarya</taxon>
        <taxon>Ascomycota</taxon>
        <taxon>Saccharomycotina</taxon>
        <taxon>Pichiomycetes</taxon>
        <taxon>Debaryomycetaceae</taxon>
        <taxon>Hyphopichia</taxon>
    </lineage>
</organism>
<dbReference type="EMBL" id="KV454539">
    <property type="protein sequence ID" value="ODV69182.1"/>
    <property type="molecule type" value="Genomic_DNA"/>
</dbReference>
<dbReference type="SUPFAM" id="SSF75217">
    <property type="entry name" value="alpha/beta knot"/>
    <property type="match status" value="1"/>
</dbReference>
<evidence type="ECO:0000313" key="3">
    <source>
        <dbReference type="EMBL" id="ODV69182.1"/>
    </source>
</evidence>
<sequence length="383" mass="42455">MAKRKSESVPDKPTKKPSKSLKPTRYSLCIPSSIISNSNAYNLEQITNIAYQIAKTATIYDVAEIVILDIPTSTEKHEQKEKELTKVVELGSDKGGKRIKFNFNDDEVKKEDAKEKPKEVDEALEPTGGDIKNENNSILFASLLQYFITPPYLINSTFANNKYKSKFKYAHKLPKLSTLPFMQNNGVGSDFKEGLTVAKHTPKITNKKTKKKTSQIKKLSVTKYVNIGEDKLLELSQDVPVNVRVTVDVKNKKIVSPLTAYGTIGNRSSFGYFVRLAKTFSSLFTESSFPDGYTASVYANAGDYFNRSPLEVPESVELSKINVKGGQVLIVVGSLDDINYSFTKDQSNLSGIEGAHQMFDGKLDLPNGVRVEDGALIALTKLN</sequence>
<feature type="compositionally biased region" description="Basic and acidic residues" evidence="2">
    <location>
        <begin position="1"/>
        <end position="14"/>
    </location>
</feature>
<gene>
    <name evidence="3" type="ORF">HYPBUDRAFT_152332</name>
</gene>
<dbReference type="GeneID" id="30995513"/>
<evidence type="ECO:0000313" key="4">
    <source>
        <dbReference type="Proteomes" id="UP000095085"/>
    </source>
</evidence>
<evidence type="ECO:0000256" key="2">
    <source>
        <dbReference type="SAM" id="MobiDB-lite"/>
    </source>
</evidence>
<feature type="region of interest" description="Disordered" evidence="2">
    <location>
        <begin position="1"/>
        <end position="22"/>
    </location>
</feature>
<dbReference type="InterPro" id="IPR029028">
    <property type="entry name" value="Alpha/beta_knot_MTases"/>
</dbReference>
<dbReference type="OrthoDB" id="361029at2759"/>
<dbReference type="AlphaFoldDB" id="A0A1E4RPI0"/>
<comment type="similarity">
    <text evidence="1">Belongs to the class IV-like SAM-binding methyltransferase superfamily.</text>
</comment>
<dbReference type="Proteomes" id="UP000095085">
    <property type="component" value="Unassembled WGS sequence"/>
</dbReference>
<proteinExistence type="inferred from homology"/>